<name>A0A919L6D1_9ACTN</name>
<evidence type="ECO:0000313" key="3">
    <source>
        <dbReference type="Proteomes" id="UP000603708"/>
    </source>
</evidence>
<organism evidence="2 3">
    <name type="scientific">Streptomyces sulfonofaciens</name>
    <dbReference type="NCBI Taxonomy" id="68272"/>
    <lineage>
        <taxon>Bacteria</taxon>
        <taxon>Bacillati</taxon>
        <taxon>Actinomycetota</taxon>
        <taxon>Actinomycetes</taxon>
        <taxon>Kitasatosporales</taxon>
        <taxon>Streptomycetaceae</taxon>
        <taxon>Streptomyces</taxon>
    </lineage>
</organism>
<gene>
    <name evidence="2" type="ORF">GCM10018793_51560</name>
</gene>
<keyword evidence="3" id="KW-1185">Reference proteome</keyword>
<accession>A0A919L6D1</accession>
<evidence type="ECO:0000256" key="1">
    <source>
        <dbReference type="SAM" id="MobiDB-lite"/>
    </source>
</evidence>
<dbReference type="AlphaFoldDB" id="A0A919L6D1"/>
<proteinExistence type="predicted"/>
<feature type="compositionally biased region" description="Low complexity" evidence="1">
    <location>
        <begin position="68"/>
        <end position="103"/>
    </location>
</feature>
<reference evidence="2" key="2">
    <citation type="submission" date="2020-09" db="EMBL/GenBank/DDBJ databases">
        <authorList>
            <person name="Sun Q."/>
            <person name="Ohkuma M."/>
        </authorList>
    </citation>
    <scope>NUCLEOTIDE SEQUENCE</scope>
    <source>
        <strain evidence="2">JCM 5069</strain>
    </source>
</reference>
<comment type="caution">
    <text evidence="2">The sequence shown here is derived from an EMBL/GenBank/DDBJ whole genome shotgun (WGS) entry which is preliminary data.</text>
</comment>
<dbReference type="Proteomes" id="UP000603708">
    <property type="component" value="Unassembled WGS sequence"/>
</dbReference>
<protein>
    <submittedName>
        <fullName evidence="2">Uncharacterized protein</fullName>
    </submittedName>
</protein>
<dbReference type="EMBL" id="BNCD01000017">
    <property type="protein sequence ID" value="GHH85059.1"/>
    <property type="molecule type" value="Genomic_DNA"/>
</dbReference>
<feature type="region of interest" description="Disordered" evidence="1">
    <location>
        <begin position="62"/>
        <end position="106"/>
    </location>
</feature>
<sequence>MDPGGSGRAWSRARPCPGTGPGAVLLGGGMIRSLSAARSVRSAVVVLSTTVAFVLTACTPDASPPGGAPSSTHAPSTSAAARPDSGPATTPAASPTPSLPVAADGRNAGSCADGTCEVRVTASVEVPLPARFGLGPVRVTAIDARTVTLSARLTQSQFSSDGGCSSAITGPAANAPAHVDLTCHVGEKAVVNKMHLTVVGIAEHAAVLRIRAAT</sequence>
<reference evidence="2" key="1">
    <citation type="journal article" date="2014" name="Int. J. Syst. Evol. Microbiol.">
        <title>Complete genome sequence of Corynebacterium casei LMG S-19264T (=DSM 44701T), isolated from a smear-ripened cheese.</title>
        <authorList>
            <consortium name="US DOE Joint Genome Institute (JGI-PGF)"/>
            <person name="Walter F."/>
            <person name="Albersmeier A."/>
            <person name="Kalinowski J."/>
            <person name="Ruckert C."/>
        </authorList>
    </citation>
    <scope>NUCLEOTIDE SEQUENCE</scope>
    <source>
        <strain evidence="2">JCM 5069</strain>
    </source>
</reference>
<evidence type="ECO:0000313" key="2">
    <source>
        <dbReference type="EMBL" id="GHH85059.1"/>
    </source>
</evidence>